<evidence type="ECO:0000256" key="2">
    <source>
        <dbReference type="ARBA" id="ARBA00022827"/>
    </source>
</evidence>
<keyword evidence="2" id="KW-0274">FAD</keyword>
<dbReference type="Proteomes" id="UP000663877">
    <property type="component" value="Unassembled WGS sequence"/>
</dbReference>
<evidence type="ECO:0000256" key="1">
    <source>
        <dbReference type="ARBA" id="ARBA00022630"/>
    </source>
</evidence>
<dbReference type="PRINTS" id="PR00420">
    <property type="entry name" value="RNGMNOXGNASE"/>
</dbReference>
<dbReference type="AlphaFoldDB" id="A0A813VLB1"/>
<keyword evidence="3" id="KW-0560">Oxidoreductase</keyword>
<dbReference type="PANTHER" id="PTHR46972:SF1">
    <property type="entry name" value="FAD DEPENDENT OXIDOREDUCTASE DOMAIN-CONTAINING PROTEIN"/>
    <property type="match status" value="1"/>
</dbReference>
<comment type="caution">
    <text evidence="6">The sequence shown here is derived from an EMBL/GenBank/DDBJ whole genome shotgun (WGS) entry which is preliminary data.</text>
</comment>
<dbReference type="Proteomes" id="UP000663832">
    <property type="component" value="Unassembled WGS sequence"/>
</dbReference>
<dbReference type="EMBL" id="CAJNOM010000139">
    <property type="protein sequence ID" value="CAF1124126.1"/>
    <property type="molecule type" value="Genomic_DNA"/>
</dbReference>
<accession>A0A813VLB1</accession>
<evidence type="ECO:0000313" key="6">
    <source>
        <dbReference type="EMBL" id="CAF0839113.1"/>
    </source>
</evidence>
<sequence>MKIVIIGGGLGGFATGIGFLQHGYKDVIVYERDTGMDSRRQGYGLTILQGISALKRLQVFQQVHSLDTPSRSHYIFDKYGHMIGFFGTIFYPEQNNQPKTRNKHNLHIERQELRRILMNKYIELHPLGHQGIQWNYRLNHIDHSLHQILFTNGHIETNIDLIVGADGISSQVRSFKYDPLIDTPLNYLGILVVLGITGGFEHFLAKDRVFQTMDGCFRLFAMPFSKSKPEQSIMWQLSFPADLVLATQLSKDSQMLKQMLLEKCGDWHPPIPEMIEKTQLDLLMGIPAFDRDLIPITDLNKDGIQIALIGDAAHPMSPFKGQGANQVLIDAVDLTDIITQNNLDLHLAIKHYEDRMIKRVYTKVMQSRERVTSFHRPEALLTENFLYRGINEELMERLNNLGINAHWNDSNISIEQIIIDKLNNK</sequence>
<feature type="domain" description="FAD-binding" evidence="5">
    <location>
        <begin position="303"/>
        <end position="336"/>
    </location>
</feature>
<gene>
    <name evidence="6" type="ORF">BJG266_LOCUS7215</name>
    <name evidence="7" type="ORF">QVE165_LOCUS21562</name>
</gene>
<dbReference type="GO" id="GO:0004497">
    <property type="term" value="F:monooxygenase activity"/>
    <property type="evidence" value="ECO:0007669"/>
    <property type="project" value="UniProtKB-KW"/>
</dbReference>
<dbReference type="Gene3D" id="3.50.50.60">
    <property type="entry name" value="FAD/NAD(P)-binding domain"/>
    <property type="match status" value="1"/>
</dbReference>
<dbReference type="InterPro" id="IPR036188">
    <property type="entry name" value="FAD/NAD-bd_sf"/>
</dbReference>
<keyword evidence="1" id="KW-0285">Flavoprotein</keyword>
<dbReference type="EMBL" id="CAJNOI010000021">
    <property type="protein sequence ID" value="CAF0839113.1"/>
    <property type="molecule type" value="Genomic_DNA"/>
</dbReference>
<reference evidence="6" key="1">
    <citation type="submission" date="2021-02" db="EMBL/GenBank/DDBJ databases">
        <authorList>
            <person name="Nowell W R."/>
        </authorList>
    </citation>
    <scope>NUCLEOTIDE SEQUENCE</scope>
</reference>
<dbReference type="InterPro" id="IPR002938">
    <property type="entry name" value="FAD-bd"/>
</dbReference>
<dbReference type="GO" id="GO:0071949">
    <property type="term" value="F:FAD binding"/>
    <property type="evidence" value="ECO:0007669"/>
    <property type="project" value="InterPro"/>
</dbReference>
<organism evidence="6 9">
    <name type="scientific">Adineta steineri</name>
    <dbReference type="NCBI Taxonomy" id="433720"/>
    <lineage>
        <taxon>Eukaryota</taxon>
        <taxon>Metazoa</taxon>
        <taxon>Spiralia</taxon>
        <taxon>Gnathifera</taxon>
        <taxon>Rotifera</taxon>
        <taxon>Eurotatoria</taxon>
        <taxon>Bdelloidea</taxon>
        <taxon>Adinetida</taxon>
        <taxon>Adinetidae</taxon>
        <taxon>Adineta</taxon>
    </lineage>
</organism>
<dbReference type="SUPFAM" id="SSF51905">
    <property type="entry name" value="FAD/NAD(P)-binding domain"/>
    <property type="match status" value="1"/>
</dbReference>
<dbReference type="OrthoDB" id="10019522at2759"/>
<evidence type="ECO:0000313" key="9">
    <source>
        <dbReference type="Proteomes" id="UP000663877"/>
    </source>
</evidence>
<dbReference type="PANTHER" id="PTHR46972">
    <property type="entry name" value="MONOOXYGENASE ASQM-RELATED"/>
    <property type="match status" value="1"/>
</dbReference>
<evidence type="ECO:0000256" key="3">
    <source>
        <dbReference type="ARBA" id="ARBA00023002"/>
    </source>
</evidence>
<keyword evidence="8" id="KW-1185">Reference proteome</keyword>
<name>A0A813VLB1_9BILA</name>
<evidence type="ECO:0000313" key="8">
    <source>
        <dbReference type="Proteomes" id="UP000663832"/>
    </source>
</evidence>
<proteinExistence type="predicted"/>
<protein>
    <recommendedName>
        <fullName evidence="5">FAD-binding domain-containing protein</fullName>
    </recommendedName>
</protein>
<dbReference type="Pfam" id="PF01494">
    <property type="entry name" value="FAD_binding_3"/>
    <property type="match status" value="1"/>
</dbReference>
<evidence type="ECO:0000256" key="4">
    <source>
        <dbReference type="ARBA" id="ARBA00023033"/>
    </source>
</evidence>
<keyword evidence="4" id="KW-0503">Monooxygenase</keyword>
<evidence type="ECO:0000259" key="5">
    <source>
        <dbReference type="Pfam" id="PF01494"/>
    </source>
</evidence>
<evidence type="ECO:0000313" key="7">
    <source>
        <dbReference type="EMBL" id="CAF1124126.1"/>
    </source>
</evidence>